<evidence type="ECO:0000256" key="1">
    <source>
        <dbReference type="SAM" id="MobiDB-lite"/>
    </source>
</evidence>
<dbReference type="AlphaFoldDB" id="A0A2K1IS01"/>
<dbReference type="EnsemblPlants" id="Pp3c21_14746V3.1">
    <property type="protein sequence ID" value="PAC:32916808.CDS.1"/>
    <property type="gene ID" value="Pp3c21_14746"/>
</dbReference>
<feature type="region of interest" description="Disordered" evidence="1">
    <location>
        <begin position="1"/>
        <end position="34"/>
    </location>
</feature>
<name>A0A2K1IS01_PHYPA</name>
<evidence type="ECO:0000313" key="4">
    <source>
        <dbReference type="Proteomes" id="UP000006727"/>
    </source>
</evidence>
<dbReference type="Gramene" id="Pp3c21_14746V3.1">
    <property type="protein sequence ID" value="PAC:32916808.CDS.1"/>
    <property type="gene ID" value="Pp3c21_14746"/>
</dbReference>
<dbReference type="EMBL" id="ABEU02000021">
    <property type="protein sequence ID" value="PNR32059.1"/>
    <property type="molecule type" value="Genomic_DNA"/>
</dbReference>
<organism evidence="2">
    <name type="scientific">Physcomitrium patens</name>
    <name type="common">Spreading-leaved earth moss</name>
    <name type="synonym">Physcomitrella patens</name>
    <dbReference type="NCBI Taxonomy" id="3218"/>
    <lineage>
        <taxon>Eukaryota</taxon>
        <taxon>Viridiplantae</taxon>
        <taxon>Streptophyta</taxon>
        <taxon>Embryophyta</taxon>
        <taxon>Bryophyta</taxon>
        <taxon>Bryophytina</taxon>
        <taxon>Bryopsida</taxon>
        <taxon>Funariidae</taxon>
        <taxon>Funariales</taxon>
        <taxon>Funariaceae</taxon>
        <taxon>Physcomitrium</taxon>
    </lineage>
</organism>
<reference evidence="2 4" key="1">
    <citation type="journal article" date="2008" name="Science">
        <title>The Physcomitrella genome reveals evolutionary insights into the conquest of land by plants.</title>
        <authorList>
            <person name="Rensing S."/>
            <person name="Lang D."/>
            <person name="Zimmer A."/>
            <person name="Terry A."/>
            <person name="Salamov A."/>
            <person name="Shapiro H."/>
            <person name="Nishiyama T."/>
            <person name="Perroud P.-F."/>
            <person name="Lindquist E."/>
            <person name="Kamisugi Y."/>
            <person name="Tanahashi T."/>
            <person name="Sakakibara K."/>
            <person name="Fujita T."/>
            <person name="Oishi K."/>
            <person name="Shin-I T."/>
            <person name="Kuroki Y."/>
            <person name="Toyoda A."/>
            <person name="Suzuki Y."/>
            <person name="Hashimoto A."/>
            <person name="Yamaguchi K."/>
            <person name="Sugano A."/>
            <person name="Kohara Y."/>
            <person name="Fujiyama A."/>
            <person name="Anterola A."/>
            <person name="Aoki S."/>
            <person name="Ashton N."/>
            <person name="Barbazuk W.B."/>
            <person name="Barker E."/>
            <person name="Bennetzen J."/>
            <person name="Bezanilla M."/>
            <person name="Blankenship R."/>
            <person name="Cho S.H."/>
            <person name="Dutcher S."/>
            <person name="Estelle M."/>
            <person name="Fawcett J.A."/>
            <person name="Gundlach H."/>
            <person name="Hanada K."/>
            <person name="Heyl A."/>
            <person name="Hicks K.A."/>
            <person name="Hugh J."/>
            <person name="Lohr M."/>
            <person name="Mayer K."/>
            <person name="Melkozernov A."/>
            <person name="Murata T."/>
            <person name="Nelson D."/>
            <person name="Pils B."/>
            <person name="Prigge M."/>
            <person name="Reiss B."/>
            <person name="Renner T."/>
            <person name="Rombauts S."/>
            <person name="Rushton P."/>
            <person name="Sanderfoot A."/>
            <person name="Schween G."/>
            <person name="Shiu S.-H."/>
            <person name="Stueber K."/>
            <person name="Theodoulou F.L."/>
            <person name="Tu H."/>
            <person name="Van de Peer Y."/>
            <person name="Verrier P.J."/>
            <person name="Waters E."/>
            <person name="Wood A."/>
            <person name="Yang L."/>
            <person name="Cove D."/>
            <person name="Cuming A."/>
            <person name="Hasebe M."/>
            <person name="Lucas S."/>
            <person name="Mishler D.B."/>
            <person name="Reski R."/>
            <person name="Grigoriev I."/>
            <person name="Quatrano R.S."/>
            <person name="Boore J.L."/>
        </authorList>
    </citation>
    <scope>NUCLEOTIDE SEQUENCE [LARGE SCALE GENOMIC DNA]</scope>
    <source>
        <strain evidence="3 4">cv. Gransden 2004</strain>
    </source>
</reference>
<reference evidence="3" key="3">
    <citation type="submission" date="2020-12" db="UniProtKB">
        <authorList>
            <consortium name="EnsemblPlants"/>
        </authorList>
    </citation>
    <scope>IDENTIFICATION</scope>
</reference>
<dbReference type="InParanoid" id="A0A2K1IS01"/>
<reference evidence="2 4" key="2">
    <citation type="journal article" date="2018" name="Plant J.">
        <title>The Physcomitrella patens chromosome-scale assembly reveals moss genome structure and evolution.</title>
        <authorList>
            <person name="Lang D."/>
            <person name="Ullrich K.K."/>
            <person name="Murat F."/>
            <person name="Fuchs J."/>
            <person name="Jenkins J."/>
            <person name="Haas F.B."/>
            <person name="Piednoel M."/>
            <person name="Gundlach H."/>
            <person name="Van Bel M."/>
            <person name="Meyberg R."/>
            <person name="Vives C."/>
            <person name="Morata J."/>
            <person name="Symeonidi A."/>
            <person name="Hiss M."/>
            <person name="Muchero W."/>
            <person name="Kamisugi Y."/>
            <person name="Saleh O."/>
            <person name="Blanc G."/>
            <person name="Decker E.L."/>
            <person name="van Gessel N."/>
            <person name="Grimwood J."/>
            <person name="Hayes R.D."/>
            <person name="Graham S.W."/>
            <person name="Gunter L.E."/>
            <person name="McDaniel S.F."/>
            <person name="Hoernstein S.N.W."/>
            <person name="Larsson A."/>
            <person name="Li F.W."/>
            <person name="Perroud P.F."/>
            <person name="Phillips J."/>
            <person name="Ranjan P."/>
            <person name="Rokshar D.S."/>
            <person name="Rothfels C.J."/>
            <person name="Schneider L."/>
            <person name="Shu S."/>
            <person name="Stevenson D.W."/>
            <person name="Thummler F."/>
            <person name="Tillich M."/>
            <person name="Villarreal Aguilar J.C."/>
            <person name="Widiez T."/>
            <person name="Wong G.K."/>
            <person name="Wymore A."/>
            <person name="Zhang Y."/>
            <person name="Zimmer A.D."/>
            <person name="Quatrano R.S."/>
            <person name="Mayer K.F.X."/>
            <person name="Goodstein D."/>
            <person name="Casacuberta J.M."/>
            <person name="Vandepoele K."/>
            <person name="Reski R."/>
            <person name="Cuming A.C."/>
            <person name="Tuskan G.A."/>
            <person name="Maumus F."/>
            <person name="Salse J."/>
            <person name="Schmutz J."/>
            <person name="Rensing S.A."/>
        </authorList>
    </citation>
    <scope>NUCLEOTIDE SEQUENCE [LARGE SCALE GENOMIC DNA]</scope>
    <source>
        <strain evidence="3 4">cv. Gransden 2004</strain>
    </source>
</reference>
<accession>A0A2K1IS01</accession>
<proteinExistence type="predicted"/>
<dbReference type="Proteomes" id="UP000006727">
    <property type="component" value="Chromosome 21"/>
</dbReference>
<keyword evidence="4" id="KW-1185">Reference proteome</keyword>
<evidence type="ECO:0000313" key="2">
    <source>
        <dbReference type="EMBL" id="PNR32059.1"/>
    </source>
</evidence>
<protein>
    <submittedName>
        <fullName evidence="2 3">Uncharacterized protein</fullName>
    </submittedName>
</protein>
<sequence>MPWRVTEVNGEGGHRGITRKHERKGVLHTPPPPPSAPLLYLGGASVGEGRAVSNVPEHRARGCRYRMVQRGAVTPHGLPLCLALWGCDANCCMLPEYGLWRWRSMDS</sequence>
<evidence type="ECO:0000313" key="3">
    <source>
        <dbReference type="EnsemblPlants" id="PAC:32916808.CDS.1"/>
    </source>
</evidence>
<gene>
    <name evidence="2" type="ORF">PHYPA_026184</name>
</gene>